<proteinExistence type="predicted"/>
<dbReference type="InterPro" id="IPR048963">
    <property type="entry name" value="ArgZ/ArgE-like_C_2nd"/>
</dbReference>
<feature type="domain" description="Arginine dihydrolase ArgZ/ArgE-like C-terminal second subdomain" evidence="1">
    <location>
        <begin position="134"/>
        <end position="350"/>
    </location>
</feature>
<dbReference type="AlphaFoldDB" id="A0A2I1K0G6"/>
<evidence type="ECO:0000313" key="3">
    <source>
        <dbReference type="Proteomes" id="UP000234384"/>
    </source>
</evidence>
<dbReference type="Gene3D" id="2.40.420.10">
    <property type="entry name" value="conserved putative lor/sdh protein from methanococcus maripaludis s2 domain"/>
    <property type="match status" value="1"/>
</dbReference>
<evidence type="ECO:0000259" key="1">
    <source>
        <dbReference type="Pfam" id="PF21570"/>
    </source>
</evidence>
<sequence>MGYQVPEFVYPDFTQAKFKEASNVQLAEVEIEGVAPDNFYLTSHMPTFYKLNEEWVIPEHNSLNCVAVVKDQQVTITEIRDLKVGDRVVLSKEGRVEDGILVYRDGFPESIFSTPGKAVETSFSKDYDLLFELMQHERDSEDGYIVWVLGPSVVFDYDTRKSLNRLAENGYIDCLMGGNAMCTHDLEGGFLQTALGQNIYTQENVPMGHYNHLDLLNEVRTAGSIKEFIASGNVKDGIIKTLSDMDVPFVLSGSIRDDGPLPEVIAETDLALSETKKELDKATLVICIATMLHSLSVANMASSYRIRKDGKITPVYMYSVDVTENVVNKVGAAREQMAFIPMVTNVQDFVVNCEKALITPANPALFEEMAIPETEHVEVEQQNHVQKGADQ</sequence>
<protein>
    <recommendedName>
        <fullName evidence="1">Arginine dihydrolase ArgZ/ArgE-like C-terminal second subdomain domain-containing protein</fullName>
    </recommendedName>
</protein>
<accession>A0A2I1K0G6</accession>
<reference evidence="2 3" key="1">
    <citation type="submission" date="2017-12" db="EMBL/GenBank/DDBJ databases">
        <title>Phylogenetic diversity of female urinary microbiome.</title>
        <authorList>
            <person name="Thomas-White K."/>
            <person name="Wolfe A.J."/>
        </authorList>
    </citation>
    <scope>NUCLEOTIDE SEQUENCE [LARGE SCALE GENOMIC DNA]</scope>
    <source>
        <strain evidence="2 3">UMB0898</strain>
    </source>
</reference>
<gene>
    <name evidence="2" type="ORF">CYJ57_04280</name>
</gene>
<dbReference type="RefSeq" id="WP_101954210.1">
    <property type="nucleotide sequence ID" value="NZ_PKHE01000008.1"/>
</dbReference>
<organism evidence="2 3">
    <name type="scientific">Falseniella ignava</name>
    <dbReference type="NCBI Taxonomy" id="137730"/>
    <lineage>
        <taxon>Bacteria</taxon>
        <taxon>Bacillati</taxon>
        <taxon>Bacillota</taxon>
        <taxon>Bacilli</taxon>
        <taxon>Lactobacillales</taxon>
        <taxon>Aerococcaceae</taxon>
        <taxon>Falseniella</taxon>
    </lineage>
</organism>
<dbReference type="Gene3D" id="3.40.50.10690">
    <property type="entry name" value="putative lor/sdh protein like domains"/>
    <property type="match status" value="1"/>
</dbReference>
<comment type="caution">
    <text evidence="2">The sequence shown here is derived from an EMBL/GenBank/DDBJ whole genome shotgun (WGS) entry which is preliminary data.</text>
</comment>
<dbReference type="OrthoDB" id="5386290at2"/>
<dbReference type="EMBL" id="PKHE01000008">
    <property type="protein sequence ID" value="PKY89164.1"/>
    <property type="molecule type" value="Genomic_DNA"/>
</dbReference>
<name>A0A2I1K0G6_9LACT</name>
<evidence type="ECO:0000313" key="2">
    <source>
        <dbReference type="EMBL" id="PKY89164.1"/>
    </source>
</evidence>
<dbReference type="Proteomes" id="UP000234384">
    <property type="component" value="Unassembled WGS sequence"/>
</dbReference>
<dbReference type="Pfam" id="PF21570">
    <property type="entry name" value="ArgZ-like_C_2nd"/>
    <property type="match status" value="1"/>
</dbReference>